<evidence type="ECO:0000313" key="4">
    <source>
        <dbReference type="Proteomes" id="UP000001024"/>
    </source>
</evidence>
<keyword evidence="2" id="KW-0560">Oxidoreductase</keyword>
<comment type="similarity">
    <text evidence="1">Belongs to the short-chain dehydrogenases/reductases (SDR) family.</text>
</comment>
<dbReference type="Proteomes" id="UP000001024">
    <property type="component" value="Chromosome"/>
</dbReference>
<dbReference type="FunCoup" id="Q9HLH7">
    <property type="interactions" value="64"/>
</dbReference>
<dbReference type="STRING" id="273075.gene:9571468"/>
<dbReference type="FunFam" id="3.40.50.720:FF:000084">
    <property type="entry name" value="Short-chain dehydrogenase reductase"/>
    <property type="match status" value="1"/>
</dbReference>
<protein>
    <submittedName>
        <fullName evidence="3">3-ketoacyl-acyl carrier protein reductase related protein</fullName>
    </submittedName>
</protein>
<dbReference type="InterPro" id="IPR002347">
    <property type="entry name" value="SDR_fam"/>
</dbReference>
<dbReference type="GO" id="GO:0006633">
    <property type="term" value="P:fatty acid biosynthetic process"/>
    <property type="evidence" value="ECO:0007669"/>
    <property type="project" value="TreeGrafter"/>
</dbReference>
<dbReference type="InterPro" id="IPR036291">
    <property type="entry name" value="NAD(P)-bd_dom_sf"/>
</dbReference>
<dbReference type="RefSeq" id="WP_010900680.1">
    <property type="nucleotide sequence ID" value="NC_002578.1"/>
</dbReference>
<dbReference type="CDD" id="cd05233">
    <property type="entry name" value="SDR_c"/>
    <property type="match status" value="1"/>
</dbReference>
<dbReference type="GO" id="GO:0048038">
    <property type="term" value="F:quinone binding"/>
    <property type="evidence" value="ECO:0007669"/>
    <property type="project" value="TreeGrafter"/>
</dbReference>
<keyword evidence="4" id="KW-1185">Reference proteome</keyword>
<dbReference type="eggNOG" id="arCOG01259">
    <property type="taxonomic scope" value="Archaea"/>
</dbReference>
<dbReference type="Pfam" id="PF13561">
    <property type="entry name" value="adh_short_C2"/>
    <property type="match status" value="1"/>
</dbReference>
<dbReference type="HOGENOM" id="CLU_010194_1_3_2"/>
<dbReference type="PRINTS" id="PR00081">
    <property type="entry name" value="GDHRDH"/>
</dbReference>
<evidence type="ECO:0000256" key="2">
    <source>
        <dbReference type="ARBA" id="ARBA00023002"/>
    </source>
</evidence>
<gene>
    <name evidence="3" type="ordered locus">Ta0251</name>
</gene>
<dbReference type="NCBIfam" id="NF005056">
    <property type="entry name" value="PRK06463.1"/>
    <property type="match status" value="1"/>
</dbReference>
<dbReference type="Gene3D" id="3.40.50.720">
    <property type="entry name" value="NAD(P)-binding Rossmann-like Domain"/>
    <property type="match status" value="1"/>
</dbReference>
<dbReference type="PaxDb" id="273075-Ta0251"/>
<evidence type="ECO:0000256" key="1">
    <source>
        <dbReference type="ARBA" id="ARBA00006484"/>
    </source>
</evidence>
<dbReference type="SUPFAM" id="SSF51735">
    <property type="entry name" value="NAD(P)-binding Rossmann-fold domains"/>
    <property type="match status" value="1"/>
</dbReference>
<dbReference type="AlphaFoldDB" id="Q9HLH7"/>
<dbReference type="OrthoDB" id="24596at2157"/>
<dbReference type="InParanoid" id="Q9HLH7"/>
<dbReference type="GO" id="GO:0016616">
    <property type="term" value="F:oxidoreductase activity, acting on the CH-OH group of donors, NAD or NADP as acceptor"/>
    <property type="evidence" value="ECO:0007669"/>
    <property type="project" value="TreeGrafter"/>
</dbReference>
<sequence length="255" mass="28178">MSGKLEGKIALITGASKGLGRAIAEKFADEGAKVAINYNSDEKGALEVKRRTGGEIFQADVSNRDQIRRMANEIHSKLGKIDILVNNSGIWYLMPFDQYDESKVRRMIDVNLMGAIYTTLEFLPDLKEKRGVIINMASNAGIGTAARNTTFYSITKAGIIMLTKRLAFDLSEYGIRVNAIAPGWIETDLTIGGKSEEEIKRLEDDFRSRTTLKMIGKPEYIGNAAVFLASKDSEYMNGQVMVIDGGRIDNLTHSI</sequence>
<reference evidence="3 4" key="1">
    <citation type="journal article" date="2000" name="Nature">
        <title>The genome sequence of the thermoacidophilic scavenger Thermoplasma acidophilum.</title>
        <authorList>
            <person name="Ruepp A."/>
            <person name="Graml W."/>
            <person name="Santos-Martinez M.L."/>
            <person name="Koretke K.K."/>
            <person name="Volker C."/>
            <person name="Mewes H.W."/>
            <person name="Frishman D."/>
            <person name="Stocker S."/>
            <person name="Lupas A.N."/>
            <person name="Baumeister W."/>
        </authorList>
    </citation>
    <scope>NUCLEOTIDE SEQUENCE [LARGE SCALE GENOMIC DNA]</scope>
    <source>
        <strain evidence="4">ATCC 25905 / DSM 1728 / JCM 9062 / NBRC 15155 / AMRC-C165</strain>
    </source>
</reference>
<dbReference type="KEGG" id="tac:Ta0251"/>
<name>Q9HLH7_THEAC</name>
<evidence type="ECO:0000313" key="3">
    <source>
        <dbReference type="EMBL" id="CAC11396.1"/>
    </source>
</evidence>
<dbReference type="PRINTS" id="PR00080">
    <property type="entry name" value="SDRFAMILY"/>
</dbReference>
<accession>Q9HLH7</accession>
<proteinExistence type="inferred from homology"/>
<dbReference type="PANTHER" id="PTHR42760">
    <property type="entry name" value="SHORT-CHAIN DEHYDROGENASES/REDUCTASES FAMILY MEMBER"/>
    <property type="match status" value="1"/>
</dbReference>
<dbReference type="EnsemblBacteria" id="CAC11396">
    <property type="protein sequence ID" value="CAC11396"/>
    <property type="gene ID" value="CAC11396"/>
</dbReference>
<dbReference type="PANTHER" id="PTHR42760:SF133">
    <property type="entry name" value="3-OXOACYL-[ACYL-CARRIER-PROTEIN] REDUCTASE"/>
    <property type="match status" value="1"/>
</dbReference>
<organism evidence="3 4">
    <name type="scientific">Thermoplasma acidophilum (strain ATCC 25905 / DSM 1728 / JCM 9062 / NBRC 15155 / AMRC-C165)</name>
    <dbReference type="NCBI Taxonomy" id="273075"/>
    <lineage>
        <taxon>Archaea</taxon>
        <taxon>Methanobacteriati</taxon>
        <taxon>Thermoplasmatota</taxon>
        <taxon>Thermoplasmata</taxon>
        <taxon>Thermoplasmatales</taxon>
        <taxon>Thermoplasmataceae</taxon>
        <taxon>Thermoplasma</taxon>
    </lineage>
</organism>
<dbReference type="EMBL" id="AL445063">
    <property type="protein sequence ID" value="CAC11396.1"/>
    <property type="molecule type" value="Genomic_DNA"/>
</dbReference>